<gene>
    <name evidence="3" type="ORF">BCF38_12522</name>
    <name evidence="4" type="ORF">SAMN05421539_12522</name>
</gene>
<keyword evidence="2" id="KW-0732">Signal</keyword>
<evidence type="ECO:0000256" key="2">
    <source>
        <dbReference type="SAM" id="SignalP"/>
    </source>
</evidence>
<reference evidence="3 5" key="2">
    <citation type="submission" date="2018-03" db="EMBL/GenBank/DDBJ databases">
        <title>Genomic Encyclopedia of Archaeal and Bacterial Type Strains, Phase II (KMG-II): from individual species to whole genera.</title>
        <authorList>
            <person name="Goeker M."/>
        </authorList>
    </citation>
    <scope>NUCLEOTIDE SEQUENCE [LARGE SCALE GENOMIC DNA]</scope>
    <source>
        <strain evidence="3 5">DSM 25227</strain>
    </source>
</reference>
<evidence type="ECO:0000313" key="3">
    <source>
        <dbReference type="EMBL" id="PWJ10206.1"/>
    </source>
</evidence>
<name>A0A2Y9BBU5_9RHOB</name>
<organism evidence="4 6">
    <name type="scientific">Jannaschia seohaensis</name>
    <dbReference type="NCBI Taxonomy" id="475081"/>
    <lineage>
        <taxon>Bacteria</taxon>
        <taxon>Pseudomonadati</taxon>
        <taxon>Pseudomonadota</taxon>
        <taxon>Alphaproteobacteria</taxon>
        <taxon>Rhodobacterales</taxon>
        <taxon>Roseobacteraceae</taxon>
        <taxon>Jannaschia</taxon>
    </lineage>
</organism>
<dbReference type="Gene3D" id="2.60.120.380">
    <property type="match status" value="6"/>
</dbReference>
<feature type="region of interest" description="Disordered" evidence="1">
    <location>
        <begin position="85"/>
        <end position="106"/>
    </location>
</feature>
<reference evidence="4 6" key="1">
    <citation type="submission" date="2016-10" db="EMBL/GenBank/DDBJ databases">
        <authorList>
            <person name="Cai Z."/>
        </authorList>
    </citation>
    <scope>NUCLEOTIDE SEQUENCE [LARGE SCALE GENOMIC DNA]</scope>
    <source>
        <strain evidence="4 6">DSM 25227</strain>
    </source>
</reference>
<evidence type="ECO:0000313" key="5">
    <source>
        <dbReference type="Proteomes" id="UP000245839"/>
    </source>
</evidence>
<dbReference type="AlphaFoldDB" id="A0A2Y9BBU5"/>
<dbReference type="OrthoDB" id="9816009at2"/>
<evidence type="ECO:0000256" key="1">
    <source>
        <dbReference type="SAM" id="MobiDB-lite"/>
    </source>
</evidence>
<dbReference type="RefSeq" id="WP_146204924.1">
    <property type="nucleotide sequence ID" value="NZ_QGDJ01000025.1"/>
</dbReference>
<feature type="chain" id="PRO_5036059016" evidence="2">
    <location>
        <begin position="21"/>
        <end position="812"/>
    </location>
</feature>
<keyword evidence="5" id="KW-1185">Reference proteome</keyword>
<dbReference type="Proteomes" id="UP000245839">
    <property type="component" value="Unassembled WGS sequence"/>
</dbReference>
<accession>A0A2Y9BBU5</accession>
<evidence type="ECO:0000313" key="6">
    <source>
        <dbReference type="Proteomes" id="UP000251571"/>
    </source>
</evidence>
<dbReference type="SUPFAM" id="SSF89260">
    <property type="entry name" value="Collagen-binding domain"/>
    <property type="match status" value="1"/>
</dbReference>
<dbReference type="EMBL" id="UETC01000025">
    <property type="protein sequence ID" value="SSA51779.1"/>
    <property type="molecule type" value="Genomic_DNA"/>
</dbReference>
<dbReference type="EMBL" id="QGDJ01000025">
    <property type="protein sequence ID" value="PWJ10206.1"/>
    <property type="molecule type" value="Genomic_DNA"/>
</dbReference>
<protein>
    <submittedName>
        <fullName evidence="3 4">Pre-peptidase</fullName>
    </submittedName>
</protein>
<feature type="signal peptide" evidence="2">
    <location>
        <begin position="1"/>
        <end position="20"/>
    </location>
</feature>
<evidence type="ECO:0000313" key="4">
    <source>
        <dbReference type="EMBL" id="SSA51779.1"/>
    </source>
</evidence>
<proteinExistence type="predicted"/>
<dbReference type="Proteomes" id="UP000251571">
    <property type="component" value="Unassembled WGS sequence"/>
</dbReference>
<sequence length="812" mass="86577">MTRIFPVLIVVLVLAGAAAAQVPGEIEIEVHIIGMEVSGSAEDQLRRMAEAAGGTYHASDDPASLTGALAAATGVSGLTPLMSAEDEPNDKFSQANRVSPSGPVTGRITPEDDVDWFMIEVPRQGELIVSTTAVPSELDLSLRAWTRNKDVLSGWFRPMRQGAELRAVIDLPEPGRYWLELRDGGDDAFSDADYALSFAFTATDDAGEPNNSFAAATALRLPMAGPLRATILPEGDVDWYRVTVDHAGELALMVTDVPETLDVTYRVWSAERAVLQNWTAPAREGGETSGTADLPAAGDYWIELRDGGDNARSVEPYAVTASFTATPDATEPNDRFDLAHPLVIGASVQDAILPRGDVDWYAVTVDHQGALDVILGDVAPELDLHYRVWTANKDVLAGWYRPIGPGADLAGVTDLPRPGTYLIELRDGGDDARSALPYTLTTAFTPTPDSGEPNVSAGTAQPLALDTPVEAAILPRADADWYALDLPEQGALTVSITSPPPELDVVFRVWSEDRDVLAGWFSPLREGGDNVQVVDIPHPGRWYLELRDGGDNARSAAPYDLQVSLAATADRGEPNNRFGDATRLTAGADVQANILPRGDRDWYAIEVGDQGALSVEASEVAPELDIVVRAWNADKETITGWAAPLAAGGPTRTVIDLPRAGRYLLELADGGDNARSAEPYRLSTAFTPTGDTTEPSDGSGTAAALTLGTPREAAIFPEDDRDWFAVTLDAPGGLRVALTSVPAELDLHFRLRNEGGAVVSGWNAPLAEGGDTVAEIDGLVPGRYIIEVADGNDNARSTERYRIEVQAIPGID</sequence>